<dbReference type="GO" id="GO:0005576">
    <property type="term" value="C:extracellular region"/>
    <property type="evidence" value="ECO:0007669"/>
    <property type="project" value="UniProtKB-SubCell"/>
</dbReference>
<keyword evidence="5" id="KW-0964">Secreted</keyword>
<evidence type="ECO:0000256" key="1">
    <source>
        <dbReference type="ARBA" id="ARBA00001910"/>
    </source>
</evidence>
<keyword evidence="13" id="KW-0106">Calcium</keyword>
<keyword evidence="8" id="KW-0732">Signal</keyword>
<dbReference type="FunFam" id="3.40.50.200:FF:000015">
    <property type="entry name" value="Tripeptidyl peptidase A"/>
    <property type="match status" value="1"/>
</dbReference>
<feature type="binding site" evidence="13">
    <location>
        <position position="323"/>
    </location>
    <ligand>
        <name>Ca(2+)</name>
        <dbReference type="ChEBI" id="CHEBI:29108"/>
    </ligand>
</feature>
<keyword evidence="6 13" id="KW-0645">Protease</keyword>
<dbReference type="SUPFAM" id="SSF52743">
    <property type="entry name" value="Subtilisin-like"/>
    <property type="match status" value="1"/>
</dbReference>
<sequence length="378" mass="40318">MRSHGGRPDGRSLLGVVGFNGQAAQHDQLARYIDAYAPYARGANLSVALVNNGSNPQGTNYPSGEANLDVQVAMAMAWRVPVRFYATGGEEHGFEPDLDISNPQTESIEPWLQFVSHMLDLPDGHLPQVLSLSYGVNEQAVPRPYASVVCRMLGQLGLRGTSVIAASGDTGPGVSCLSNGRGAHATRFLPTFPASCPYVTSVGATGGRRPERALNFSSGGFSEYWGRPAWQDGAVAAYLRRHGRAWDGYYHRGGRGFPDVAAQGIGFPVLNHDRVVEAAGTSASAPLFASMIALINDDRLKRGKTPLGFLNPWLYKVPCAFTDITEGRSEGCKGHSFSGAPAPRVPGAGWDAVEGWDPVTGLGTPRFESLRGLALRLP</sequence>
<evidence type="ECO:0000313" key="16">
    <source>
        <dbReference type="Proteomes" id="UP000811619"/>
    </source>
</evidence>
<feature type="active site" description="Charge relay system" evidence="13">
    <location>
        <position position="69"/>
    </location>
</feature>
<evidence type="ECO:0000256" key="9">
    <source>
        <dbReference type="ARBA" id="ARBA00022801"/>
    </source>
</evidence>
<feature type="binding site" evidence="13">
    <location>
        <position position="355"/>
    </location>
    <ligand>
        <name>Ca(2+)</name>
        <dbReference type="ChEBI" id="CHEBI:29108"/>
    </ligand>
</feature>
<evidence type="ECO:0000313" key="15">
    <source>
        <dbReference type="EMBL" id="KAG5917342.1"/>
    </source>
</evidence>
<evidence type="ECO:0000256" key="12">
    <source>
        <dbReference type="ARBA" id="ARBA00023180"/>
    </source>
</evidence>
<keyword evidence="11" id="KW-0865">Zymogen</keyword>
<evidence type="ECO:0000256" key="4">
    <source>
        <dbReference type="ARBA" id="ARBA00012462"/>
    </source>
</evidence>
<dbReference type="GO" id="GO:0004252">
    <property type="term" value="F:serine-type endopeptidase activity"/>
    <property type="evidence" value="ECO:0007669"/>
    <property type="project" value="UniProtKB-UniRule"/>
</dbReference>
<comment type="subcellular location">
    <subcellularLocation>
        <location evidence="3">Secreted</location>
        <location evidence="3">Extracellular space</location>
    </subcellularLocation>
</comment>
<dbReference type="PANTHER" id="PTHR14218:SF10">
    <property type="entry name" value="PEPTIDASE S53 DOMAIN-CONTAINING PROTEIN"/>
    <property type="match status" value="1"/>
</dbReference>
<comment type="function">
    <text evidence="2">Secreted tripeptidyl-peptidase which degrades proteins at acidic pHs and is involved in virulence.</text>
</comment>
<feature type="binding site" evidence="13">
    <location>
        <position position="357"/>
    </location>
    <ligand>
        <name>Ca(2+)</name>
        <dbReference type="ChEBI" id="CHEBI:29108"/>
    </ligand>
</feature>
<dbReference type="Proteomes" id="UP000811619">
    <property type="component" value="Unassembled WGS sequence"/>
</dbReference>
<keyword evidence="10" id="KW-0843">Virulence</keyword>
<evidence type="ECO:0000256" key="10">
    <source>
        <dbReference type="ARBA" id="ARBA00023026"/>
    </source>
</evidence>
<dbReference type="GO" id="GO:0046872">
    <property type="term" value="F:metal ion binding"/>
    <property type="evidence" value="ECO:0007669"/>
    <property type="project" value="UniProtKB-UniRule"/>
</dbReference>
<feature type="active site" description="Charge relay system" evidence="13">
    <location>
        <position position="282"/>
    </location>
</feature>
<name>A0A8K0J719_9HYPO</name>
<organism evidence="15 16">
    <name type="scientific">Claviceps africana</name>
    <dbReference type="NCBI Taxonomy" id="83212"/>
    <lineage>
        <taxon>Eukaryota</taxon>
        <taxon>Fungi</taxon>
        <taxon>Dikarya</taxon>
        <taxon>Ascomycota</taxon>
        <taxon>Pezizomycotina</taxon>
        <taxon>Sordariomycetes</taxon>
        <taxon>Hypocreomycetidae</taxon>
        <taxon>Hypocreales</taxon>
        <taxon>Clavicipitaceae</taxon>
        <taxon>Claviceps</taxon>
    </lineage>
</organism>
<evidence type="ECO:0000256" key="5">
    <source>
        <dbReference type="ARBA" id="ARBA00022525"/>
    </source>
</evidence>
<dbReference type="EMBL" id="SRPY01000819">
    <property type="protein sequence ID" value="KAG5917342.1"/>
    <property type="molecule type" value="Genomic_DNA"/>
</dbReference>
<comment type="catalytic activity">
    <reaction evidence="1">
        <text>Release of an N-terminal tripeptide from a polypeptide.</text>
        <dbReference type="EC" id="3.4.14.10"/>
    </reaction>
</comment>
<evidence type="ECO:0000256" key="11">
    <source>
        <dbReference type="ARBA" id="ARBA00023145"/>
    </source>
</evidence>
<feature type="domain" description="Peptidase S53" evidence="14">
    <location>
        <begin position="1"/>
        <end position="377"/>
    </location>
</feature>
<dbReference type="PROSITE" id="PS51695">
    <property type="entry name" value="SEDOLISIN"/>
    <property type="match status" value="1"/>
</dbReference>
<comment type="cofactor">
    <cofactor evidence="13">
        <name>Ca(2+)</name>
        <dbReference type="ChEBI" id="CHEBI:29108"/>
    </cofactor>
    <text evidence="13">Binds 1 Ca(2+) ion per subunit.</text>
</comment>
<evidence type="ECO:0000256" key="3">
    <source>
        <dbReference type="ARBA" id="ARBA00004239"/>
    </source>
</evidence>
<feature type="binding site" evidence="13">
    <location>
        <position position="324"/>
    </location>
    <ligand>
        <name>Ca(2+)</name>
        <dbReference type="ChEBI" id="CHEBI:29108"/>
    </ligand>
</feature>
<evidence type="ECO:0000256" key="7">
    <source>
        <dbReference type="ARBA" id="ARBA00022723"/>
    </source>
</evidence>
<accession>A0A8K0J719</accession>
<dbReference type="InterPro" id="IPR050819">
    <property type="entry name" value="Tripeptidyl-peptidase_I"/>
</dbReference>
<reference evidence="15" key="1">
    <citation type="journal article" date="2020" name="bioRxiv">
        <title>Whole genome comparisons of ergot fungi reveals the divergence and evolution of species within the genus Claviceps are the result of varying mechanisms driving genome evolution and host range expansion.</title>
        <authorList>
            <person name="Wyka S.A."/>
            <person name="Mondo S.J."/>
            <person name="Liu M."/>
            <person name="Dettman J."/>
            <person name="Nalam V."/>
            <person name="Broders K.D."/>
        </authorList>
    </citation>
    <scope>NUCLEOTIDE SEQUENCE</scope>
    <source>
        <strain evidence="15">CCC 489</strain>
    </source>
</reference>
<keyword evidence="12" id="KW-0325">Glycoprotein</keyword>
<dbReference type="Pfam" id="PF00082">
    <property type="entry name" value="Peptidase_S8"/>
    <property type="match status" value="1"/>
</dbReference>
<feature type="active site" description="Charge relay system" evidence="13">
    <location>
        <position position="65"/>
    </location>
</feature>
<dbReference type="CDD" id="cd04056">
    <property type="entry name" value="Peptidases_S53"/>
    <property type="match status" value="1"/>
</dbReference>
<keyword evidence="16" id="KW-1185">Reference proteome</keyword>
<evidence type="ECO:0000256" key="6">
    <source>
        <dbReference type="ARBA" id="ARBA00022670"/>
    </source>
</evidence>
<evidence type="ECO:0000256" key="13">
    <source>
        <dbReference type="PROSITE-ProRule" id="PRU01032"/>
    </source>
</evidence>
<dbReference type="GO" id="GO:0006508">
    <property type="term" value="P:proteolysis"/>
    <property type="evidence" value="ECO:0007669"/>
    <property type="project" value="UniProtKB-KW"/>
</dbReference>
<keyword evidence="13" id="KW-0720">Serine protease</keyword>
<protein>
    <recommendedName>
        <fullName evidence="4">tripeptidyl-peptidase II</fullName>
        <ecNumber evidence="4">3.4.14.10</ecNumber>
    </recommendedName>
</protein>
<dbReference type="GO" id="GO:0008240">
    <property type="term" value="F:tripeptidyl-peptidase activity"/>
    <property type="evidence" value="ECO:0007669"/>
    <property type="project" value="UniProtKB-EC"/>
</dbReference>
<dbReference type="InterPro" id="IPR036852">
    <property type="entry name" value="Peptidase_S8/S53_dom_sf"/>
</dbReference>
<gene>
    <name evidence="15" type="ORF">E4U42_007273</name>
</gene>
<dbReference type="AlphaFoldDB" id="A0A8K0J719"/>
<dbReference type="PANTHER" id="PTHR14218">
    <property type="entry name" value="PROTEASE S8 TRIPEPTIDYL PEPTIDASE I CLN2"/>
    <property type="match status" value="1"/>
</dbReference>
<evidence type="ECO:0000256" key="2">
    <source>
        <dbReference type="ARBA" id="ARBA00002451"/>
    </source>
</evidence>
<dbReference type="InterPro" id="IPR030400">
    <property type="entry name" value="Sedolisin_dom"/>
</dbReference>
<evidence type="ECO:0000259" key="14">
    <source>
        <dbReference type="PROSITE" id="PS51695"/>
    </source>
</evidence>
<proteinExistence type="predicted"/>
<keyword evidence="9 13" id="KW-0378">Hydrolase</keyword>
<evidence type="ECO:0000256" key="8">
    <source>
        <dbReference type="ARBA" id="ARBA00022729"/>
    </source>
</evidence>
<dbReference type="EC" id="3.4.14.10" evidence="4"/>
<dbReference type="Gene3D" id="3.40.50.200">
    <property type="entry name" value="Peptidase S8/S53 domain"/>
    <property type="match status" value="1"/>
</dbReference>
<dbReference type="InterPro" id="IPR000209">
    <property type="entry name" value="Peptidase_S8/S53_dom"/>
</dbReference>
<keyword evidence="7 13" id="KW-0479">Metal-binding</keyword>
<dbReference type="OrthoDB" id="409122at2759"/>
<comment type="caution">
    <text evidence="15">The sequence shown here is derived from an EMBL/GenBank/DDBJ whole genome shotgun (WGS) entry which is preliminary data.</text>
</comment>